<reference evidence="5 6" key="1">
    <citation type="submission" date="2016-10" db="EMBL/GenBank/DDBJ databases">
        <authorList>
            <person name="de Groot N.N."/>
        </authorList>
    </citation>
    <scope>NUCLEOTIDE SEQUENCE [LARGE SCALE GENOMIC DNA]</scope>
    <source>
        <strain evidence="5 6">DSM 8423</strain>
    </source>
</reference>
<dbReference type="EMBL" id="FOBS01000003">
    <property type="protein sequence ID" value="SEM04953.1"/>
    <property type="molecule type" value="Genomic_DNA"/>
</dbReference>
<dbReference type="InterPro" id="IPR017896">
    <property type="entry name" value="4Fe4S_Fe-S-bd"/>
</dbReference>
<keyword evidence="1" id="KW-0479">Metal-binding</keyword>
<gene>
    <name evidence="5" type="ORF">SAMN04489760_10366</name>
</gene>
<dbReference type="AlphaFoldDB" id="A0A1H7V6X5"/>
<dbReference type="InterPro" id="IPR052977">
    <property type="entry name" value="Polyferredoxin-like_ET"/>
</dbReference>
<evidence type="ECO:0000259" key="4">
    <source>
        <dbReference type="PROSITE" id="PS51379"/>
    </source>
</evidence>
<organism evidence="5 6">
    <name type="scientific">Syntrophus gentianae</name>
    <dbReference type="NCBI Taxonomy" id="43775"/>
    <lineage>
        <taxon>Bacteria</taxon>
        <taxon>Pseudomonadati</taxon>
        <taxon>Thermodesulfobacteriota</taxon>
        <taxon>Syntrophia</taxon>
        <taxon>Syntrophales</taxon>
        <taxon>Syntrophaceae</taxon>
        <taxon>Syntrophus</taxon>
    </lineage>
</organism>
<dbReference type="PANTHER" id="PTHR43193:SF2">
    <property type="entry name" value="POLYFERREDOXIN PROTEIN FWDF"/>
    <property type="match status" value="1"/>
</dbReference>
<dbReference type="InterPro" id="IPR017900">
    <property type="entry name" value="4Fe4S_Fe_S_CS"/>
</dbReference>
<keyword evidence="3" id="KW-0411">Iron-sulfur</keyword>
<evidence type="ECO:0000313" key="6">
    <source>
        <dbReference type="Proteomes" id="UP000198744"/>
    </source>
</evidence>
<dbReference type="Pfam" id="PF00037">
    <property type="entry name" value="Fer4"/>
    <property type="match status" value="1"/>
</dbReference>
<name>A0A1H7V6X5_9BACT</name>
<evidence type="ECO:0000313" key="5">
    <source>
        <dbReference type="EMBL" id="SEM04953.1"/>
    </source>
</evidence>
<dbReference type="PROSITE" id="PS51379">
    <property type="entry name" value="4FE4S_FER_2"/>
    <property type="match status" value="1"/>
</dbReference>
<dbReference type="GO" id="GO:0046872">
    <property type="term" value="F:metal ion binding"/>
    <property type="evidence" value="ECO:0007669"/>
    <property type="project" value="UniProtKB-KW"/>
</dbReference>
<evidence type="ECO:0000256" key="2">
    <source>
        <dbReference type="ARBA" id="ARBA00023004"/>
    </source>
</evidence>
<evidence type="ECO:0000256" key="3">
    <source>
        <dbReference type="ARBA" id="ARBA00023014"/>
    </source>
</evidence>
<dbReference type="GO" id="GO:0051536">
    <property type="term" value="F:iron-sulfur cluster binding"/>
    <property type="evidence" value="ECO:0007669"/>
    <property type="project" value="UniProtKB-KW"/>
</dbReference>
<dbReference type="STRING" id="43775.SAMN04489760_10366"/>
<keyword evidence="2" id="KW-0408">Iron</keyword>
<dbReference type="PANTHER" id="PTHR43193">
    <property type="match status" value="1"/>
</dbReference>
<dbReference type="Pfam" id="PF04432">
    <property type="entry name" value="FrhB_FdhB_C"/>
    <property type="match status" value="1"/>
</dbReference>
<accession>A0A1H7V6X5</accession>
<proteinExistence type="predicted"/>
<dbReference type="Proteomes" id="UP000198744">
    <property type="component" value="Unassembled WGS sequence"/>
</dbReference>
<dbReference type="PROSITE" id="PS00198">
    <property type="entry name" value="4FE4S_FER_1"/>
    <property type="match status" value="1"/>
</dbReference>
<dbReference type="OrthoDB" id="9789030at2"/>
<evidence type="ECO:0000256" key="1">
    <source>
        <dbReference type="ARBA" id="ARBA00022723"/>
    </source>
</evidence>
<sequence>MAKLCSHDECTGCLACVNVRCASLLCETDQEGFIRPVVQESCTNCGRCSKVCPKLVVKRASNDYKARYYACAAKDQDVLMRSSSGGLFSLLARQVLKKKGIVYGAAFNENMHLEHIAVDTEDKLPLLCGSKYLQSDIDGCYFQIQKLLQEGRTVLFCGLPCQVDGLNCYLETDNFERLITVDILCKGVPSPGVFSAFIAQQEKNVGRKIVNVTFRDKSSGWGNAIMGIYLSNGIVIKHPLTQTTFGAAFSTNLIMRKSCYQCSYRSMHRVGDITLGDFWGIGKDSNLYEAREKGVSFLSINTSKGEERFSEIGASINYESADISNAISNNSALRTSYYSNKKREDFFNKFTINPQKALAHYTVAHRMLVFLRNSLKGFNRV</sequence>
<feature type="domain" description="4Fe-4S ferredoxin-type" evidence="4">
    <location>
        <begin position="34"/>
        <end position="62"/>
    </location>
</feature>
<dbReference type="RefSeq" id="WP_093882208.1">
    <property type="nucleotide sequence ID" value="NZ_FOBS01000003.1"/>
</dbReference>
<keyword evidence="6" id="KW-1185">Reference proteome</keyword>
<protein>
    <submittedName>
        <fullName evidence="5">Coenzyme F420-reducing hydrogenase, beta subunit</fullName>
    </submittedName>
</protein>
<dbReference type="InterPro" id="IPR007525">
    <property type="entry name" value="FrhB_FdhB_C"/>
</dbReference>